<keyword evidence="3" id="KW-0808">Transferase</keyword>
<dbReference type="HOGENOM" id="CLU_005679_2_0_6"/>
<feature type="transmembrane region" description="Helical" evidence="1">
    <location>
        <begin position="250"/>
        <end position="273"/>
    </location>
</feature>
<feature type="transmembrane region" description="Helical" evidence="1">
    <location>
        <begin position="50"/>
        <end position="71"/>
    </location>
</feature>
<feature type="transmembrane region" description="Helical" evidence="1">
    <location>
        <begin position="176"/>
        <end position="193"/>
    </location>
</feature>
<reference evidence="3 4" key="1">
    <citation type="journal article" date="2005" name="Nucleic Acids Res.">
        <title>Genomic blueprint of Hahella chejuensis, a marine microbe producing an algicidal agent.</title>
        <authorList>
            <person name="Jeong H."/>
            <person name="Yim J.H."/>
            <person name="Lee C."/>
            <person name="Choi S.-H."/>
            <person name="Park Y.K."/>
            <person name="Yoon S.H."/>
            <person name="Hur C.-G."/>
            <person name="Kang H.-Y."/>
            <person name="Kim D."/>
            <person name="Lee H.H."/>
            <person name="Park K.H."/>
            <person name="Park S.-H."/>
            <person name="Park H.-S."/>
            <person name="Lee H.K."/>
            <person name="Oh T.K."/>
            <person name="Kim J.F."/>
        </authorList>
    </citation>
    <scope>NUCLEOTIDE SEQUENCE [LARGE SCALE GENOMIC DNA]</scope>
    <source>
        <strain evidence="3 4">KCTC 2396</strain>
    </source>
</reference>
<feature type="transmembrane region" description="Helical" evidence="1">
    <location>
        <begin position="144"/>
        <end position="164"/>
    </location>
</feature>
<keyword evidence="4" id="KW-1185">Reference proteome</keyword>
<feature type="transmembrane region" description="Helical" evidence="1">
    <location>
        <begin position="12"/>
        <end position="30"/>
    </location>
</feature>
<dbReference type="GO" id="GO:0016020">
    <property type="term" value="C:membrane"/>
    <property type="evidence" value="ECO:0007669"/>
    <property type="project" value="TreeGrafter"/>
</dbReference>
<dbReference type="AlphaFoldDB" id="Q2SM24"/>
<dbReference type="STRING" id="349521.HCH_01439"/>
<evidence type="ECO:0000313" key="4">
    <source>
        <dbReference type="Proteomes" id="UP000000238"/>
    </source>
</evidence>
<organism evidence="3 4">
    <name type="scientific">Hahella chejuensis (strain KCTC 2396)</name>
    <dbReference type="NCBI Taxonomy" id="349521"/>
    <lineage>
        <taxon>Bacteria</taxon>
        <taxon>Pseudomonadati</taxon>
        <taxon>Pseudomonadota</taxon>
        <taxon>Gammaproteobacteria</taxon>
        <taxon>Oceanospirillales</taxon>
        <taxon>Hahellaceae</taxon>
        <taxon>Hahella</taxon>
    </lineage>
</organism>
<sequence length="377" mass="42868">MKMEEGGRFKALDALRGVAALAVVFFHLYINLWRELHWLPEPIRATLNYGYLGVSTFFVLSGFVIAHTVRCEGADFRYMGKFALRRAVRLDPPYWASIAITIILALLVQRVFQVAQIYPSVENVIAHIFYLQYFLGYPPVISEVYWTLCIEVQLYLFLVLVYVLANKLKAWRNIDVLRYSLLFMFAIGVISVLQTHKTLPGLLQGLFLPYWHYFFLGVSAYFALSGVAWMKYLFFAFVGVEVLLQSTASVNGYVIVGLASVALIYLFGLAGWLTTGLAQWPLQYLGKISYSLYLVHSDIGWKAVSFGKRLLEDQIITPFLSMLLFLLGLIVSLVAAQCLYWMVERPSIRLAKKIKRLSKNTSPTHKATGSILEKSVH</sequence>
<gene>
    <name evidence="3" type="ordered locus">HCH_01439</name>
</gene>
<dbReference type="PANTHER" id="PTHR23028">
    <property type="entry name" value="ACETYLTRANSFERASE"/>
    <property type="match status" value="1"/>
</dbReference>
<dbReference type="InterPro" id="IPR050879">
    <property type="entry name" value="Acyltransferase_3"/>
</dbReference>
<evidence type="ECO:0000256" key="1">
    <source>
        <dbReference type="SAM" id="Phobius"/>
    </source>
</evidence>
<dbReference type="Pfam" id="PF01757">
    <property type="entry name" value="Acyl_transf_3"/>
    <property type="match status" value="1"/>
</dbReference>
<keyword evidence="1" id="KW-1133">Transmembrane helix</keyword>
<dbReference type="PANTHER" id="PTHR23028:SF53">
    <property type="entry name" value="ACYL_TRANSF_3 DOMAIN-CONTAINING PROTEIN"/>
    <property type="match status" value="1"/>
</dbReference>
<feature type="domain" description="Acyltransferase 3" evidence="2">
    <location>
        <begin position="10"/>
        <end position="341"/>
    </location>
</feature>
<accession>Q2SM24</accession>
<dbReference type="InterPro" id="IPR002656">
    <property type="entry name" value="Acyl_transf_3_dom"/>
</dbReference>
<feature type="transmembrane region" description="Helical" evidence="1">
    <location>
        <begin position="213"/>
        <end position="238"/>
    </location>
</feature>
<dbReference type="KEGG" id="hch:HCH_01439"/>
<dbReference type="Proteomes" id="UP000000238">
    <property type="component" value="Chromosome"/>
</dbReference>
<dbReference type="OrthoDB" id="9767863at2"/>
<evidence type="ECO:0000259" key="2">
    <source>
        <dbReference type="Pfam" id="PF01757"/>
    </source>
</evidence>
<dbReference type="GO" id="GO:0000271">
    <property type="term" value="P:polysaccharide biosynthetic process"/>
    <property type="evidence" value="ECO:0007669"/>
    <property type="project" value="TreeGrafter"/>
</dbReference>
<keyword evidence="3" id="KW-0012">Acyltransferase</keyword>
<name>Q2SM24_HAHCH</name>
<dbReference type="RefSeq" id="WP_011395373.1">
    <property type="nucleotide sequence ID" value="NC_007645.1"/>
</dbReference>
<feature type="transmembrane region" description="Helical" evidence="1">
    <location>
        <begin position="319"/>
        <end position="343"/>
    </location>
</feature>
<dbReference type="GO" id="GO:0016747">
    <property type="term" value="F:acyltransferase activity, transferring groups other than amino-acyl groups"/>
    <property type="evidence" value="ECO:0007669"/>
    <property type="project" value="InterPro"/>
</dbReference>
<keyword evidence="1" id="KW-0472">Membrane</keyword>
<evidence type="ECO:0000313" key="3">
    <source>
        <dbReference type="EMBL" id="ABC28300.1"/>
    </source>
</evidence>
<feature type="transmembrane region" description="Helical" evidence="1">
    <location>
        <begin position="92"/>
        <end position="112"/>
    </location>
</feature>
<dbReference type="EMBL" id="CP000155">
    <property type="protein sequence ID" value="ABC28300.1"/>
    <property type="molecule type" value="Genomic_DNA"/>
</dbReference>
<keyword evidence="1" id="KW-0812">Transmembrane</keyword>
<dbReference type="eggNOG" id="COG1835">
    <property type="taxonomic scope" value="Bacteria"/>
</dbReference>
<proteinExistence type="predicted"/>
<protein>
    <submittedName>
        <fullName evidence="3">Predicted acyltransferase</fullName>
    </submittedName>
</protein>